<evidence type="ECO:0000259" key="14">
    <source>
        <dbReference type="PROSITE" id="PS50174"/>
    </source>
</evidence>
<feature type="region of interest" description="Disordered" evidence="12">
    <location>
        <begin position="395"/>
        <end position="425"/>
    </location>
</feature>
<keyword evidence="7" id="KW-0539">Nucleus</keyword>
<evidence type="ECO:0000256" key="5">
    <source>
        <dbReference type="ARBA" id="ARBA00022786"/>
    </source>
</evidence>
<dbReference type="GO" id="GO:0071011">
    <property type="term" value="C:precatalytic spliceosome"/>
    <property type="evidence" value="ECO:0007669"/>
    <property type="project" value="TreeGrafter"/>
</dbReference>
<proteinExistence type="predicted"/>
<dbReference type="InterPro" id="IPR012677">
    <property type="entry name" value="Nucleotide-bd_a/b_plait_sf"/>
</dbReference>
<dbReference type="SMART" id="SM00212">
    <property type="entry name" value="UBCc"/>
    <property type="match status" value="1"/>
</dbReference>
<dbReference type="Proteomes" id="UP000018001">
    <property type="component" value="Unassembled WGS sequence"/>
</dbReference>
<evidence type="ECO:0000256" key="11">
    <source>
        <dbReference type="PROSITE-ProRule" id="PRU10133"/>
    </source>
</evidence>
<dbReference type="InterPro" id="IPR040052">
    <property type="entry name" value="RBM17"/>
</dbReference>
<dbReference type="Pfam" id="PF01585">
    <property type="entry name" value="G-patch"/>
    <property type="match status" value="1"/>
</dbReference>
<dbReference type="Gene3D" id="3.30.70.330">
    <property type="match status" value="1"/>
</dbReference>
<feature type="compositionally biased region" description="Pro residues" evidence="12">
    <location>
        <begin position="288"/>
        <end position="297"/>
    </location>
</feature>
<dbReference type="GO" id="GO:0019789">
    <property type="term" value="F:SUMO transferase activity"/>
    <property type="evidence" value="ECO:0007669"/>
    <property type="project" value="UniProtKB-ARBA"/>
</dbReference>
<feature type="compositionally biased region" description="Pro residues" evidence="12">
    <location>
        <begin position="223"/>
        <end position="260"/>
    </location>
</feature>
<comment type="pathway">
    <text evidence="2">Protein modification; protein sumoylation.</text>
</comment>
<evidence type="ECO:0000313" key="16">
    <source>
        <dbReference type="Proteomes" id="UP000018001"/>
    </source>
</evidence>
<evidence type="ECO:0000256" key="1">
    <source>
        <dbReference type="ARBA" id="ARBA00004123"/>
    </source>
</evidence>
<accession>V5G0L8</accession>
<dbReference type="PANTHER" id="PTHR13288:SF8">
    <property type="entry name" value="SPLICING FACTOR 45"/>
    <property type="match status" value="1"/>
</dbReference>
<evidence type="ECO:0000256" key="10">
    <source>
        <dbReference type="ARBA" id="ARBA00081544"/>
    </source>
</evidence>
<feature type="region of interest" description="Disordered" evidence="12">
    <location>
        <begin position="23"/>
        <end position="155"/>
    </location>
</feature>
<keyword evidence="6" id="KW-0067">ATP-binding</keyword>
<keyword evidence="5" id="KW-0833">Ubl conjugation pathway</keyword>
<dbReference type="SUPFAM" id="SSF54495">
    <property type="entry name" value="UBC-like"/>
    <property type="match status" value="1"/>
</dbReference>
<keyword evidence="4" id="KW-0547">Nucleotide-binding</keyword>
<evidence type="ECO:0000259" key="13">
    <source>
        <dbReference type="PROSITE" id="PS50127"/>
    </source>
</evidence>
<dbReference type="SUPFAM" id="SSF54928">
    <property type="entry name" value="RNA-binding domain, RBD"/>
    <property type="match status" value="1"/>
</dbReference>
<feature type="compositionally biased region" description="Acidic residues" evidence="12">
    <location>
        <begin position="333"/>
        <end position="351"/>
    </location>
</feature>
<dbReference type="Pfam" id="PF00179">
    <property type="entry name" value="UQ_con"/>
    <property type="match status" value="1"/>
</dbReference>
<evidence type="ECO:0000256" key="8">
    <source>
        <dbReference type="ARBA" id="ARBA00039165"/>
    </source>
</evidence>
<dbReference type="HOGENOM" id="CLU_025002_1_0_1"/>
<dbReference type="PROSITE" id="PS50174">
    <property type="entry name" value="G_PATCH"/>
    <property type="match status" value="1"/>
</dbReference>
<keyword evidence="3" id="KW-0808">Transferase</keyword>
<evidence type="ECO:0000313" key="15">
    <source>
        <dbReference type="EMBL" id="GAD95546.1"/>
    </source>
</evidence>
<evidence type="ECO:0000256" key="4">
    <source>
        <dbReference type="ARBA" id="ARBA00022741"/>
    </source>
</evidence>
<evidence type="ECO:0000256" key="3">
    <source>
        <dbReference type="ARBA" id="ARBA00022679"/>
    </source>
</evidence>
<dbReference type="SMART" id="SM00443">
    <property type="entry name" value="G_patch"/>
    <property type="match status" value="1"/>
</dbReference>
<sequence length="679" mass="74539">MAPEATPSKGGGMLSLYANLLDPEADASSTPGTISRAPVVFKQSPEGDSQPEESAAKKQQINSAALRFQPTKRPQISAQKPKPKPTLPKAVPGTSPAPASSSDAAASNNTAVRAPVKTTLADWAATDDDDVNGFYGERRQRGGRKKRKKNREAETVYQNWDDIYDPSRPNIYEEYKHSDEKIREVREWKDRLYAHRMASRRSSDFDSDEEASRPMNRQFGQFAPPPGLNFAPPPDLNDVSPPPEPPTEGPPPEPAAPLPDDPTGEDAYARRLRMSGMLPDAGTVEQQPPKPPSPVPQPARSLSSIQAPSATISRAPVRYSLPPPPEDIPASEAELEEAFANEQPADEPEDESAPRSLRPGQKGFAERLLAKYGWTKGSGLGATGSGIVKPLQVKVEKQKKKPDSEGGGFVGPGGRGKIIGSAKKSEDEGKFGAMSEVIVLRGMLDGLDLDAELESGHDGGLMQEIGEECAEKYGRVERVFIHRDTSDSIPVFVKFTGQLSALRAVNALEGRIFNGNKITARFFSTEKFEKGIYEKQWRRDHPFGFYAKPHRTPQGVLDLKKWECGIPGKQKTLWEGGLFKLDVTFPDEYPTKPPKCKFVPPLFHPNVYPSGTVCLSILNEEEAWKPAITIKQILLGIQDLLDDPNPESPAQAEAYNLFKKDRPAYEKKVRQVVKENPAL</sequence>
<dbReference type="PANTHER" id="PTHR13288">
    <property type="entry name" value="SPLICING FACTOR 45 SPF45"/>
    <property type="match status" value="1"/>
</dbReference>
<feature type="compositionally biased region" description="Low complexity" evidence="12">
    <location>
        <begin position="96"/>
        <end position="107"/>
    </location>
</feature>
<feature type="domain" description="UBC core" evidence="13">
    <location>
        <begin position="519"/>
        <end position="678"/>
    </location>
</feature>
<dbReference type="AlphaFoldDB" id="V5G0L8"/>
<evidence type="ECO:0000256" key="6">
    <source>
        <dbReference type="ARBA" id="ARBA00022840"/>
    </source>
</evidence>
<dbReference type="InterPro" id="IPR000608">
    <property type="entry name" value="UBC"/>
</dbReference>
<dbReference type="eggNOG" id="KOG1996">
    <property type="taxonomic scope" value="Eukaryota"/>
</dbReference>
<dbReference type="GO" id="GO:0005694">
    <property type="term" value="C:chromosome"/>
    <property type="evidence" value="ECO:0007669"/>
    <property type="project" value="UniProtKB-ARBA"/>
</dbReference>
<organism evidence="15 16">
    <name type="scientific">Byssochlamys spectabilis (strain No. 5 / NBRC 109023)</name>
    <name type="common">Paecilomyces variotii</name>
    <dbReference type="NCBI Taxonomy" id="1356009"/>
    <lineage>
        <taxon>Eukaryota</taxon>
        <taxon>Fungi</taxon>
        <taxon>Dikarya</taxon>
        <taxon>Ascomycota</taxon>
        <taxon>Pezizomycotina</taxon>
        <taxon>Eurotiomycetes</taxon>
        <taxon>Eurotiomycetidae</taxon>
        <taxon>Eurotiales</taxon>
        <taxon>Thermoascaceae</taxon>
        <taxon>Paecilomyces</taxon>
    </lineage>
</organism>
<dbReference type="GO" id="GO:0005524">
    <property type="term" value="F:ATP binding"/>
    <property type="evidence" value="ECO:0007669"/>
    <property type="project" value="UniProtKB-KW"/>
</dbReference>
<dbReference type="FunFam" id="3.30.70.330:FF:000495">
    <property type="entry name" value="Putative G-patch DNA repair protein (Drt111)"/>
    <property type="match status" value="1"/>
</dbReference>
<dbReference type="InParanoid" id="V5G0L8"/>
<dbReference type="EMBL" id="BAUL01000134">
    <property type="protein sequence ID" value="GAD95546.1"/>
    <property type="molecule type" value="Genomic_DNA"/>
</dbReference>
<protein>
    <recommendedName>
        <fullName evidence="8">SUMO-conjugating enzyme UBC9</fullName>
    </recommendedName>
    <alternativeName>
        <fullName evidence="9">Ubiquitin carrier protein 9</fullName>
    </alternativeName>
    <alternativeName>
        <fullName evidence="10">Ubiquitin-conjugating enzyme E2-18 kDa</fullName>
    </alternativeName>
</protein>
<gene>
    <name evidence="15" type="ORF">PVAR5_4190</name>
</gene>
<feature type="compositionally biased region" description="Gly residues" evidence="12">
    <location>
        <begin position="405"/>
        <end position="417"/>
    </location>
</feature>
<evidence type="ECO:0000256" key="12">
    <source>
        <dbReference type="SAM" id="MobiDB-lite"/>
    </source>
</evidence>
<dbReference type="GO" id="GO:0045292">
    <property type="term" value="P:mRNA cis splicing, via spliceosome"/>
    <property type="evidence" value="ECO:0007669"/>
    <property type="project" value="InterPro"/>
</dbReference>
<feature type="region of interest" description="Disordered" evidence="12">
    <location>
        <begin position="196"/>
        <end position="359"/>
    </location>
</feature>
<comment type="caution">
    <text evidence="15">The sequence shown here is derived from an EMBL/GenBank/DDBJ whole genome shotgun (WGS) entry which is preliminary data.</text>
</comment>
<dbReference type="GO" id="GO:0003676">
    <property type="term" value="F:nucleic acid binding"/>
    <property type="evidence" value="ECO:0007669"/>
    <property type="project" value="InterPro"/>
</dbReference>
<feature type="active site" description="Glycyl thioester intermediate" evidence="11">
    <location>
        <position position="614"/>
    </location>
</feature>
<evidence type="ECO:0000256" key="9">
    <source>
        <dbReference type="ARBA" id="ARBA00044296"/>
    </source>
</evidence>
<dbReference type="GO" id="GO:0016925">
    <property type="term" value="P:protein sumoylation"/>
    <property type="evidence" value="ECO:0007669"/>
    <property type="project" value="UniProtKB-ARBA"/>
</dbReference>
<keyword evidence="16" id="KW-1185">Reference proteome</keyword>
<evidence type="ECO:0000256" key="2">
    <source>
        <dbReference type="ARBA" id="ARBA00004718"/>
    </source>
</evidence>
<dbReference type="eggNOG" id="KOG0424">
    <property type="taxonomic scope" value="Eukaryota"/>
</dbReference>
<dbReference type="InterPro" id="IPR035979">
    <property type="entry name" value="RBD_domain_sf"/>
</dbReference>
<dbReference type="OrthoDB" id="5411533at2759"/>
<dbReference type="FunFam" id="3.10.110.10:FF:000035">
    <property type="entry name" value="SUMO-conjugating enzyme ubc9"/>
    <property type="match status" value="1"/>
</dbReference>
<reference evidence="16" key="1">
    <citation type="journal article" date="2014" name="Genome Announc.">
        <title>Draft genome sequence of the formaldehyde-resistant fungus Byssochlamys spectabilis No. 5 (anamorph Paecilomyces variotii No. 5) (NBRC109023).</title>
        <authorList>
            <person name="Oka T."/>
            <person name="Ekino K."/>
            <person name="Fukuda K."/>
            <person name="Nomura Y."/>
        </authorList>
    </citation>
    <scope>NUCLEOTIDE SEQUENCE [LARGE SCALE GENOMIC DNA]</scope>
    <source>
        <strain evidence="16">No. 5 / NBRC 109023</strain>
    </source>
</reference>
<dbReference type="InterPro" id="IPR016135">
    <property type="entry name" value="UBQ-conjugating_enzyme/RWD"/>
</dbReference>
<feature type="domain" description="G-patch" evidence="14">
    <location>
        <begin position="361"/>
        <end position="412"/>
    </location>
</feature>
<comment type="subcellular location">
    <subcellularLocation>
        <location evidence="1">Nucleus</location>
    </subcellularLocation>
</comment>
<name>V5G0L8_BYSSN</name>
<dbReference type="InterPro" id="IPR000467">
    <property type="entry name" value="G_patch_dom"/>
</dbReference>
<evidence type="ECO:0000256" key="7">
    <source>
        <dbReference type="ARBA" id="ARBA00023242"/>
    </source>
</evidence>
<dbReference type="CDD" id="cd23798">
    <property type="entry name" value="UBCc_UBE2I"/>
    <property type="match status" value="1"/>
</dbReference>
<feature type="compositionally biased region" description="Polar residues" evidence="12">
    <location>
        <begin position="300"/>
        <end position="312"/>
    </location>
</feature>
<dbReference type="PROSITE" id="PS00183">
    <property type="entry name" value="UBC_1"/>
    <property type="match status" value="1"/>
</dbReference>
<dbReference type="InterPro" id="IPR023313">
    <property type="entry name" value="UBQ-conjugating_AS"/>
</dbReference>
<dbReference type="CDD" id="cd12374">
    <property type="entry name" value="RRM_UHM_SPF45_PUF60"/>
    <property type="match status" value="1"/>
</dbReference>
<dbReference type="Gene3D" id="3.10.110.10">
    <property type="entry name" value="Ubiquitin Conjugating Enzyme"/>
    <property type="match status" value="1"/>
</dbReference>
<dbReference type="PROSITE" id="PS50127">
    <property type="entry name" value="UBC_2"/>
    <property type="match status" value="1"/>
</dbReference>
<feature type="compositionally biased region" description="Basic residues" evidence="12">
    <location>
        <begin position="141"/>
        <end position="150"/>
    </location>
</feature>